<dbReference type="PANTHER" id="PTHR12684:SF2">
    <property type="entry name" value="TRNA 2'-PHOSPHOTRANSFERASE 1"/>
    <property type="match status" value="1"/>
</dbReference>
<keyword evidence="3" id="KW-0520">NAD</keyword>
<evidence type="ECO:0008006" key="7">
    <source>
        <dbReference type="Google" id="ProtNLM"/>
    </source>
</evidence>
<keyword evidence="6" id="KW-1185">Reference proteome</keyword>
<feature type="region of interest" description="Disordered" evidence="4">
    <location>
        <begin position="178"/>
        <end position="209"/>
    </location>
</feature>
<gene>
    <name evidence="5" type="ORF">EVOR1521_LOCUS18471</name>
</gene>
<evidence type="ECO:0000256" key="4">
    <source>
        <dbReference type="SAM" id="MobiDB-lite"/>
    </source>
</evidence>
<dbReference type="EMBL" id="CAUJNA010002613">
    <property type="protein sequence ID" value="CAJ1393648.1"/>
    <property type="molecule type" value="Genomic_DNA"/>
</dbReference>
<comment type="caution">
    <text evidence="5">The sequence shown here is derived from an EMBL/GenBank/DDBJ whole genome shotgun (WGS) entry which is preliminary data.</text>
</comment>
<proteinExistence type="inferred from homology"/>
<reference evidence="5" key="1">
    <citation type="submission" date="2023-08" db="EMBL/GenBank/DDBJ databases">
        <authorList>
            <person name="Chen Y."/>
            <person name="Shah S."/>
            <person name="Dougan E. K."/>
            <person name="Thang M."/>
            <person name="Chan C."/>
        </authorList>
    </citation>
    <scope>NUCLEOTIDE SEQUENCE</scope>
</reference>
<evidence type="ECO:0000256" key="3">
    <source>
        <dbReference type="ARBA" id="ARBA00023027"/>
    </source>
</evidence>
<dbReference type="SUPFAM" id="SSF56399">
    <property type="entry name" value="ADP-ribosylation"/>
    <property type="match status" value="1"/>
</dbReference>
<dbReference type="GO" id="GO:0000215">
    <property type="term" value="F:tRNA 2'-phosphotransferase activity"/>
    <property type="evidence" value="ECO:0007669"/>
    <property type="project" value="TreeGrafter"/>
</dbReference>
<accession>A0AA36ITE7</accession>
<dbReference type="Gene3D" id="3.20.170.30">
    <property type="match status" value="1"/>
</dbReference>
<comment type="similarity">
    <text evidence="1">Belongs to the KptA/TPT1 family.</text>
</comment>
<dbReference type="InterPro" id="IPR002745">
    <property type="entry name" value="Ptrans_KptA/Tpt1"/>
</dbReference>
<dbReference type="GO" id="GO:0006388">
    <property type="term" value="P:tRNA splicing, via endonucleolytic cleavage and ligation"/>
    <property type="evidence" value="ECO:0007669"/>
    <property type="project" value="TreeGrafter"/>
</dbReference>
<evidence type="ECO:0000256" key="1">
    <source>
        <dbReference type="ARBA" id="ARBA00009836"/>
    </source>
</evidence>
<dbReference type="InterPro" id="IPR042081">
    <property type="entry name" value="RNA_2'-PTrans_C"/>
</dbReference>
<organism evidence="5 6">
    <name type="scientific">Effrenium voratum</name>
    <dbReference type="NCBI Taxonomy" id="2562239"/>
    <lineage>
        <taxon>Eukaryota</taxon>
        <taxon>Sar</taxon>
        <taxon>Alveolata</taxon>
        <taxon>Dinophyceae</taxon>
        <taxon>Suessiales</taxon>
        <taxon>Symbiodiniaceae</taxon>
        <taxon>Effrenium</taxon>
    </lineage>
</organism>
<protein>
    <recommendedName>
        <fullName evidence="7">2'-phosphotransferase</fullName>
    </recommendedName>
</protein>
<evidence type="ECO:0000313" key="6">
    <source>
        <dbReference type="Proteomes" id="UP001178507"/>
    </source>
</evidence>
<dbReference type="Proteomes" id="UP001178507">
    <property type="component" value="Unassembled WGS sequence"/>
</dbReference>
<name>A0AA36ITE7_9DINO</name>
<dbReference type="Pfam" id="PF01885">
    <property type="entry name" value="PTS_2-RNA"/>
    <property type="match status" value="1"/>
</dbReference>
<dbReference type="PANTHER" id="PTHR12684">
    <property type="entry name" value="PUTATIVE PHOSPHOTRANSFERASE"/>
    <property type="match status" value="1"/>
</dbReference>
<dbReference type="AlphaFoldDB" id="A0AA36ITE7"/>
<sequence>VSDESIHRPLTSAADIGQEQVVHGTYLRHWLKIRLEGLRKMSRNHIHLCLGLPGSGVVSGMRHSCEVAIHINLQAAIDGGVKLMQSSNGVILTPGEGEGVLAPRYFTSAVWLGPNQRVKIYDCQKGDLLTEMRRKHPELQAAVEQAMPVLLGRERDVRKLTVPVSQVQLRPAWKATAAAPKEEAAPAEAKAAAPKEEAAAAEVKPAPETPKAEAMPVLLARERDVRLKLTVPVSQVQLRPAWKVPAAAPKAEAAPAEVTAAAPKEEAAPAEVKAAAPKAEAPAEVKPAPETPKAEAMPVLPGRVKLTAPVSQACSCVQRGRQWSQQWAGPLRRPRRRLRHKRPRSGSGVELRIEWRSLITEAGRAEGNPSVSAPCAVAGTEGRDCGLVKSPTLSTCSCSQLYLPCWLHGTSQSVTA</sequence>
<evidence type="ECO:0000256" key="2">
    <source>
        <dbReference type="ARBA" id="ARBA00022679"/>
    </source>
</evidence>
<feature type="non-terminal residue" evidence="5">
    <location>
        <position position="416"/>
    </location>
</feature>
<evidence type="ECO:0000313" key="5">
    <source>
        <dbReference type="EMBL" id="CAJ1393648.1"/>
    </source>
</evidence>
<keyword evidence="2" id="KW-0808">Transferase</keyword>